<dbReference type="STRING" id="112901.SAMN04488500_113130"/>
<dbReference type="GO" id="GO:0008483">
    <property type="term" value="F:transaminase activity"/>
    <property type="evidence" value="ECO:0007669"/>
    <property type="project" value="UniProtKB-KW"/>
</dbReference>
<dbReference type="PANTHER" id="PTHR46383:SF3">
    <property type="entry name" value="ASPARTATE AMINOTRANSFERASE-RELATED"/>
    <property type="match status" value="1"/>
</dbReference>
<dbReference type="CDD" id="cd00609">
    <property type="entry name" value="AAT_like"/>
    <property type="match status" value="1"/>
</dbReference>
<protein>
    <recommendedName>
        <fullName evidence="6">Aminotransferase</fullName>
        <ecNumber evidence="6">2.6.1.-</ecNumber>
    </recommendedName>
</protein>
<dbReference type="GO" id="GO:0006520">
    <property type="term" value="P:amino acid metabolic process"/>
    <property type="evidence" value="ECO:0007669"/>
    <property type="project" value="InterPro"/>
</dbReference>
<accession>A0A1W2D5W0</accession>
<reference evidence="8 9" key="1">
    <citation type="submission" date="2017-04" db="EMBL/GenBank/DDBJ databases">
        <authorList>
            <person name="Afonso C.L."/>
            <person name="Miller P.J."/>
            <person name="Scott M.A."/>
            <person name="Spackman E."/>
            <person name="Goraichik I."/>
            <person name="Dimitrov K.M."/>
            <person name="Suarez D.L."/>
            <person name="Swayne D.E."/>
        </authorList>
    </citation>
    <scope>NUCLEOTIDE SEQUENCE [LARGE SCALE GENOMIC DNA]</scope>
    <source>
        <strain evidence="8 9">DSM 5090</strain>
    </source>
</reference>
<feature type="domain" description="Aminotransferase class I/classII large" evidence="7">
    <location>
        <begin position="33"/>
        <end position="385"/>
    </location>
</feature>
<keyword evidence="9" id="KW-1185">Reference proteome</keyword>
<dbReference type="PROSITE" id="PS00105">
    <property type="entry name" value="AA_TRANSFER_CLASS_1"/>
    <property type="match status" value="1"/>
</dbReference>
<dbReference type="Proteomes" id="UP000192738">
    <property type="component" value="Unassembled WGS sequence"/>
</dbReference>
<organism evidence="8 9">
    <name type="scientific">Sporomusa malonica</name>
    <dbReference type="NCBI Taxonomy" id="112901"/>
    <lineage>
        <taxon>Bacteria</taxon>
        <taxon>Bacillati</taxon>
        <taxon>Bacillota</taxon>
        <taxon>Negativicutes</taxon>
        <taxon>Selenomonadales</taxon>
        <taxon>Sporomusaceae</taxon>
        <taxon>Sporomusa</taxon>
    </lineage>
</organism>
<dbReference type="EC" id="2.6.1.-" evidence="6"/>
<proteinExistence type="inferred from homology"/>
<evidence type="ECO:0000256" key="5">
    <source>
        <dbReference type="ARBA" id="ARBA00022898"/>
    </source>
</evidence>
<dbReference type="InterPro" id="IPR015422">
    <property type="entry name" value="PyrdxlP-dep_Trfase_small"/>
</dbReference>
<dbReference type="RefSeq" id="WP_176215541.1">
    <property type="nucleotide sequence ID" value="NZ_CP155572.1"/>
</dbReference>
<keyword evidence="4 6" id="KW-0808">Transferase</keyword>
<evidence type="ECO:0000256" key="4">
    <source>
        <dbReference type="ARBA" id="ARBA00022679"/>
    </source>
</evidence>
<dbReference type="GO" id="GO:0030170">
    <property type="term" value="F:pyridoxal phosphate binding"/>
    <property type="evidence" value="ECO:0007669"/>
    <property type="project" value="InterPro"/>
</dbReference>
<name>A0A1W2D5W0_9FIRM</name>
<dbReference type="Gene3D" id="3.40.640.10">
    <property type="entry name" value="Type I PLP-dependent aspartate aminotransferase-like (Major domain)"/>
    <property type="match status" value="1"/>
</dbReference>
<comment type="cofactor">
    <cofactor evidence="1 6">
        <name>pyridoxal 5'-phosphate</name>
        <dbReference type="ChEBI" id="CHEBI:597326"/>
    </cofactor>
</comment>
<dbReference type="AlphaFoldDB" id="A0A1W2D5W0"/>
<evidence type="ECO:0000256" key="2">
    <source>
        <dbReference type="ARBA" id="ARBA00007441"/>
    </source>
</evidence>
<dbReference type="FunFam" id="3.40.640.10:FF:000033">
    <property type="entry name" value="Aspartate aminotransferase"/>
    <property type="match status" value="1"/>
</dbReference>
<dbReference type="InterPro" id="IPR015421">
    <property type="entry name" value="PyrdxlP-dep_Trfase_major"/>
</dbReference>
<dbReference type="EMBL" id="FWXI01000013">
    <property type="protein sequence ID" value="SMC92606.1"/>
    <property type="molecule type" value="Genomic_DNA"/>
</dbReference>
<gene>
    <name evidence="8" type="ORF">SAMN04488500_113130</name>
</gene>
<sequence>MGNVTVAKRLDQIAFAGIRKVFEKANQLEAQGKKVIHFEIGRPDFDTPAHIKEAAKQALDKGFVHYAPNSGIPALREALAGRLKADKDLTYNPDTEIIITAGGQEALYLSFLSILNEGDEVILPDPCFGPFPLAVRLAGGVPVKIGLQPNQNYGYDWNAVKKALSPRTKAIVVNSPHNPTGGVWSEEQLKAVAAFACEHDLWLICDDAYDQLVYEGCRLSPAKFPGMRERTILCGSLSKTYAMTGWRIGYIAAIEPVIGAAIRLQQNIMLSLCTFAQHGAVAALTGSQDCIHAMAEEFARRRQLVLNMVRQIPGIELNGIPKGAFYVFPRITLPNMTSAQVADYLLDNAGVAVVDGLAFGASGNGHFRLSYAVSYEDCREGLERVAAAMKVLVQKQ</sequence>
<dbReference type="InterPro" id="IPR050596">
    <property type="entry name" value="AspAT/PAT-like"/>
</dbReference>
<keyword evidence="3 6" id="KW-0032">Aminotransferase</keyword>
<dbReference type="InterPro" id="IPR004839">
    <property type="entry name" value="Aminotransferase_I/II_large"/>
</dbReference>
<dbReference type="PANTHER" id="PTHR46383">
    <property type="entry name" value="ASPARTATE AMINOTRANSFERASE"/>
    <property type="match status" value="1"/>
</dbReference>
<evidence type="ECO:0000313" key="8">
    <source>
        <dbReference type="EMBL" id="SMC92606.1"/>
    </source>
</evidence>
<keyword evidence="5" id="KW-0663">Pyridoxal phosphate</keyword>
<comment type="similarity">
    <text evidence="2 6">Belongs to the class-I pyridoxal-phosphate-dependent aminotransferase family.</text>
</comment>
<dbReference type="Pfam" id="PF00155">
    <property type="entry name" value="Aminotran_1_2"/>
    <property type="match status" value="1"/>
</dbReference>
<dbReference type="InterPro" id="IPR004838">
    <property type="entry name" value="NHTrfase_class1_PyrdxlP-BS"/>
</dbReference>
<evidence type="ECO:0000256" key="3">
    <source>
        <dbReference type="ARBA" id="ARBA00022576"/>
    </source>
</evidence>
<dbReference type="SUPFAM" id="SSF53383">
    <property type="entry name" value="PLP-dependent transferases"/>
    <property type="match status" value="1"/>
</dbReference>
<dbReference type="InterPro" id="IPR015424">
    <property type="entry name" value="PyrdxlP-dep_Trfase"/>
</dbReference>
<evidence type="ECO:0000259" key="7">
    <source>
        <dbReference type="Pfam" id="PF00155"/>
    </source>
</evidence>
<evidence type="ECO:0000256" key="6">
    <source>
        <dbReference type="RuleBase" id="RU000481"/>
    </source>
</evidence>
<dbReference type="Gene3D" id="3.90.1150.10">
    <property type="entry name" value="Aspartate Aminotransferase, domain 1"/>
    <property type="match status" value="1"/>
</dbReference>
<evidence type="ECO:0000256" key="1">
    <source>
        <dbReference type="ARBA" id="ARBA00001933"/>
    </source>
</evidence>
<evidence type="ECO:0000313" key="9">
    <source>
        <dbReference type="Proteomes" id="UP000192738"/>
    </source>
</evidence>